<feature type="domain" description="PurM-like N-terminal" evidence="16">
    <location>
        <begin position="61"/>
        <end position="165"/>
    </location>
</feature>
<evidence type="ECO:0000256" key="5">
    <source>
        <dbReference type="ARBA" id="ARBA00020367"/>
    </source>
</evidence>
<dbReference type="SUPFAM" id="SSF56042">
    <property type="entry name" value="PurM C-terminal domain-like"/>
    <property type="match status" value="1"/>
</dbReference>
<comment type="similarity">
    <text evidence="3 15">Belongs to the AIR synthase family.</text>
</comment>
<dbReference type="PANTHER" id="PTHR10520">
    <property type="entry name" value="TRIFUNCTIONAL PURINE BIOSYNTHETIC PROTEIN ADENOSINE-3-RELATED"/>
    <property type="match status" value="1"/>
</dbReference>
<evidence type="ECO:0000256" key="9">
    <source>
        <dbReference type="ARBA" id="ARBA00022755"/>
    </source>
</evidence>
<feature type="domain" description="PurM-like C-terminal" evidence="17">
    <location>
        <begin position="177"/>
        <end position="339"/>
    </location>
</feature>
<comment type="pathway">
    <text evidence="2 15">Purine metabolism; IMP biosynthesis via de novo pathway; 5-amino-1-(5-phospho-D-ribosyl)imidazole from N(2)-formyl-N(1)-(5-phospho-D-ribosyl)glycinamide: step 2/2.</text>
</comment>
<dbReference type="InterPro" id="IPR016188">
    <property type="entry name" value="PurM-like_N"/>
</dbReference>
<dbReference type="AlphaFoldDB" id="A0A2U3QFI4"/>
<dbReference type="Gene3D" id="3.90.650.10">
    <property type="entry name" value="PurM-like C-terminal domain"/>
    <property type="match status" value="1"/>
</dbReference>
<protein>
    <recommendedName>
        <fullName evidence="5 15">Phosphoribosylformylglycinamidine cyclo-ligase</fullName>
        <ecNumber evidence="4 15">6.3.3.1</ecNumber>
    </recommendedName>
    <alternativeName>
        <fullName evidence="12 15">AIR synthase</fullName>
    </alternativeName>
    <alternativeName>
        <fullName evidence="13 15">AIRS</fullName>
    </alternativeName>
    <alternativeName>
        <fullName evidence="11 15">Phosphoribosyl-aminoimidazole synthetase</fullName>
    </alternativeName>
</protein>
<dbReference type="SUPFAM" id="SSF55326">
    <property type="entry name" value="PurM N-terminal domain-like"/>
    <property type="match status" value="1"/>
</dbReference>
<dbReference type="InterPro" id="IPR010918">
    <property type="entry name" value="PurM-like_C_dom"/>
</dbReference>
<keyword evidence="7 15" id="KW-0436">Ligase</keyword>
<dbReference type="GO" id="GO:0005524">
    <property type="term" value="F:ATP binding"/>
    <property type="evidence" value="ECO:0007669"/>
    <property type="project" value="UniProtKB-KW"/>
</dbReference>
<comment type="subcellular location">
    <subcellularLocation>
        <location evidence="1 15">Cytoplasm</location>
    </subcellularLocation>
</comment>
<dbReference type="Pfam" id="PF02769">
    <property type="entry name" value="AIRS_C"/>
    <property type="match status" value="1"/>
</dbReference>
<keyword evidence="6 15" id="KW-0963">Cytoplasm</keyword>
<gene>
    <name evidence="15 18" type="primary">purM</name>
    <name evidence="18" type="ORF">NBG4_190029</name>
</gene>
<evidence type="ECO:0000313" key="18">
    <source>
        <dbReference type="EMBL" id="SPQ00186.1"/>
    </source>
</evidence>
<dbReference type="GO" id="GO:0005829">
    <property type="term" value="C:cytosol"/>
    <property type="evidence" value="ECO:0007669"/>
    <property type="project" value="TreeGrafter"/>
</dbReference>
<dbReference type="GO" id="GO:0004641">
    <property type="term" value="F:phosphoribosylformylglycinamidine cyclo-ligase activity"/>
    <property type="evidence" value="ECO:0007669"/>
    <property type="project" value="UniProtKB-UniRule"/>
</dbReference>
<dbReference type="Proteomes" id="UP000245125">
    <property type="component" value="Unassembled WGS sequence"/>
</dbReference>
<evidence type="ECO:0000256" key="1">
    <source>
        <dbReference type="ARBA" id="ARBA00004496"/>
    </source>
</evidence>
<keyword evidence="19" id="KW-1185">Reference proteome</keyword>
<dbReference type="FunFam" id="3.90.650.10:FF:000011">
    <property type="entry name" value="Phosphoribosylformylglycinamidine cyclo-ligase"/>
    <property type="match status" value="1"/>
</dbReference>
<proteinExistence type="inferred from homology"/>
<dbReference type="InterPro" id="IPR004733">
    <property type="entry name" value="PurM_cligase"/>
</dbReference>
<dbReference type="HAMAP" id="MF_00741">
    <property type="entry name" value="AIRS"/>
    <property type="match status" value="1"/>
</dbReference>
<keyword evidence="9 15" id="KW-0658">Purine biosynthesis</keyword>
<evidence type="ECO:0000313" key="19">
    <source>
        <dbReference type="Proteomes" id="UP000245125"/>
    </source>
</evidence>
<dbReference type="NCBIfam" id="TIGR00878">
    <property type="entry name" value="purM"/>
    <property type="match status" value="1"/>
</dbReference>
<dbReference type="Pfam" id="PF00586">
    <property type="entry name" value="AIRS"/>
    <property type="match status" value="1"/>
</dbReference>
<evidence type="ECO:0000256" key="10">
    <source>
        <dbReference type="ARBA" id="ARBA00022840"/>
    </source>
</evidence>
<evidence type="ECO:0000256" key="12">
    <source>
        <dbReference type="ARBA" id="ARBA00032931"/>
    </source>
</evidence>
<dbReference type="InterPro" id="IPR036676">
    <property type="entry name" value="PurM-like_C_sf"/>
</dbReference>
<accession>A0A2U3QFI4</accession>
<dbReference type="EMBL" id="OUUY01000063">
    <property type="protein sequence ID" value="SPQ00186.1"/>
    <property type="molecule type" value="Genomic_DNA"/>
</dbReference>
<dbReference type="UniPathway" id="UPA00074">
    <property type="reaction ID" value="UER00129"/>
</dbReference>
<evidence type="ECO:0000256" key="6">
    <source>
        <dbReference type="ARBA" id="ARBA00022490"/>
    </source>
</evidence>
<evidence type="ECO:0000256" key="7">
    <source>
        <dbReference type="ARBA" id="ARBA00022598"/>
    </source>
</evidence>
<evidence type="ECO:0000259" key="16">
    <source>
        <dbReference type="Pfam" id="PF00586"/>
    </source>
</evidence>
<dbReference type="InterPro" id="IPR036921">
    <property type="entry name" value="PurM-like_N_sf"/>
</dbReference>
<dbReference type="Gene3D" id="3.30.1330.10">
    <property type="entry name" value="PurM-like, N-terminal domain"/>
    <property type="match status" value="1"/>
</dbReference>
<keyword evidence="10 15" id="KW-0067">ATP-binding</keyword>
<evidence type="ECO:0000256" key="15">
    <source>
        <dbReference type="HAMAP-Rule" id="MF_00741"/>
    </source>
</evidence>
<dbReference type="GO" id="GO:0004637">
    <property type="term" value="F:phosphoribosylamine-glycine ligase activity"/>
    <property type="evidence" value="ECO:0007669"/>
    <property type="project" value="TreeGrafter"/>
</dbReference>
<keyword evidence="8 15" id="KW-0547">Nucleotide-binding</keyword>
<dbReference type="FunFam" id="3.30.1330.10:FF:000001">
    <property type="entry name" value="Phosphoribosylformylglycinamidine cyclo-ligase"/>
    <property type="match status" value="1"/>
</dbReference>
<sequence length="346" mass="37325">MATYKRLTYKKAGVDIDEGDRFVGIIKPLVRKTFRPEVMADIGSFGALFKLDIRKYKEPILVSGTDGVGTKLKIAFMTGRHDTVGIDLVAMCVNDILTSGAEPLFFLDYFATGKLKPEKAAEVIKGIANGCLEAGCSLVGGETAEMPGFYESGEYDLSGFAVGVVDKKKIIDGARIKDGDALIGIPSSGLHSNGYSLARKVLFDFKKMSFKKILPQLGIPLGEELLKPTRIYVKTFKVLREKVDVRGIAHITGGGIPGNLPRIFPKGLGAVLFEGSWPEPAIFSVIRNAGNVPEEDMRRTFNMGVGLITVVSKEQGGIALAALKKKGIGAYLMGKVKKGISGVRYE</sequence>
<organism evidence="18 19">
    <name type="scientific">Candidatus Sulfobium mesophilum</name>
    <dbReference type="NCBI Taxonomy" id="2016548"/>
    <lineage>
        <taxon>Bacteria</taxon>
        <taxon>Pseudomonadati</taxon>
        <taxon>Nitrospirota</taxon>
        <taxon>Nitrospiria</taxon>
        <taxon>Nitrospirales</taxon>
        <taxon>Nitrospiraceae</taxon>
        <taxon>Candidatus Sulfobium</taxon>
    </lineage>
</organism>
<evidence type="ECO:0000256" key="14">
    <source>
        <dbReference type="ARBA" id="ARBA00049057"/>
    </source>
</evidence>
<evidence type="ECO:0000256" key="4">
    <source>
        <dbReference type="ARBA" id="ARBA00013047"/>
    </source>
</evidence>
<name>A0A2U3QFI4_9BACT</name>
<evidence type="ECO:0000256" key="2">
    <source>
        <dbReference type="ARBA" id="ARBA00004686"/>
    </source>
</evidence>
<evidence type="ECO:0000256" key="13">
    <source>
        <dbReference type="ARBA" id="ARBA00033093"/>
    </source>
</evidence>
<dbReference type="CDD" id="cd02196">
    <property type="entry name" value="PurM"/>
    <property type="match status" value="1"/>
</dbReference>
<reference evidence="19" key="1">
    <citation type="submission" date="2018-03" db="EMBL/GenBank/DDBJ databases">
        <authorList>
            <person name="Zecchin S."/>
        </authorList>
    </citation>
    <scope>NUCLEOTIDE SEQUENCE [LARGE SCALE GENOMIC DNA]</scope>
</reference>
<evidence type="ECO:0000256" key="8">
    <source>
        <dbReference type="ARBA" id="ARBA00022741"/>
    </source>
</evidence>
<dbReference type="GO" id="GO:0006189">
    <property type="term" value="P:'de novo' IMP biosynthetic process"/>
    <property type="evidence" value="ECO:0007669"/>
    <property type="project" value="UniProtKB-UniRule"/>
</dbReference>
<dbReference type="EC" id="6.3.3.1" evidence="4 15"/>
<comment type="catalytic activity">
    <reaction evidence="14 15">
        <text>2-formamido-N(1)-(5-O-phospho-beta-D-ribosyl)acetamidine + ATP = 5-amino-1-(5-phospho-beta-D-ribosyl)imidazole + ADP + phosphate + H(+)</text>
        <dbReference type="Rhea" id="RHEA:23032"/>
        <dbReference type="ChEBI" id="CHEBI:15378"/>
        <dbReference type="ChEBI" id="CHEBI:30616"/>
        <dbReference type="ChEBI" id="CHEBI:43474"/>
        <dbReference type="ChEBI" id="CHEBI:137981"/>
        <dbReference type="ChEBI" id="CHEBI:147287"/>
        <dbReference type="ChEBI" id="CHEBI:456216"/>
        <dbReference type="EC" id="6.3.3.1"/>
    </reaction>
</comment>
<evidence type="ECO:0000256" key="11">
    <source>
        <dbReference type="ARBA" id="ARBA00031908"/>
    </source>
</evidence>
<dbReference type="OrthoDB" id="9777881at2"/>
<evidence type="ECO:0000256" key="3">
    <source>
        <dbReference type="ARBA" id="ARBA00010280"/>
    </source>
</evidence>
<evidence type="ECO:0000259" key="17">
    <source>
        <dbReference type="Pfam" id="PF02769"/>
    </source>
</evidence>
<dbReference type="PANTHER" id="PTHR10520:SF12">
    <property type="entry name" value="TRIFUNCTIONAL PURINE BIOSYNTHETIC PROTEIN ADENOSINE-3"/>
    <property type="match status" value="1"/>
</dbReference>
<dbReference type="GO" id="GO:0046084">
    <property type="term" value="P:adenine biosynthetic process"/>
    <property type="evidence" value="ECO:0007669"/>
    <property type="project" value="TreeGrafter"/>
</dbReference>